<keyword evidence="15" id="KW-1185">Reference proteome</keyword>
<comment type="catalytic activity">
    <reaction evidence="5">
        <text>(2S)-ethylmalonyl-CoA + H(+) = butanoyl-CoA + CO2</text>
        <dbReference type="Rhea" id="RHEA:32131"/>
        <dbReference type="ChEBI" id="CHEBI:15378"/>
        <dbReference type="ChEBI" id="CHEBI:16526"/>
        <dbReference type="ChEBI" id="CHEBI:57371"/>
        <dbReference type="ChEBI" id="CHEBI:60909"/>
        <dbReference type="EC" id="4.1.1.94"/>
    </reaction>
    <physiologicalReaction direction="left-to-right" evidence="5">
        <dbReference type="Rhea" id="RHEA:32132"/>
    </physiologicalReaction>
</comment>
<name>A0AA89BPE5_PINIB</name>
<dbReference type="GO" id="GO:0006635">
    <property type="term" value="P:fatty acid beta-oxidation"/>
    <property type="evidence" value="ECO:0007669"/>
    <property type="project" value="TreeGrafter"/>
</dbReference>
<comment type="subcellular location">
    <subcellularLocation>
        <location evidence="1">Cytoplasm</location>
        <location evidence="1">Cytosol</location>
    </subcellularLocation>
</comment>
<dbReference type="Gene3D" id="3.90.226.10">
    <property type="entry name" value="2-enoyl-CoA Hydratase, Chain A, domain 1"/>
    <property type="match status" value="1"/>
</dbReference>
<evidence type="ECO:0000256" key="3">
    <source>
        <dbReference type="ARBA" id="ARBA00022490"/>
    </source>
</evidence>
<proteinExistence type="inferred from homology"/>
<evidence type="ECO:0000256" key="11">
    <source>
        <dbReference type="ARBA" id="ARBA00047446"/>
    </source>
</evidence>
<comment type="caution">
    <text evidence="14">The sequence shown here is derived from an EMBL/GenBank/DDBJ whole genome shotgun (WGS) entry which is preliminary data.</text>
</comment>
<evidence type="ECO:0000256" key="12">
    <source>
        <dbReference type="ARBA" id="ARBA00056546"/>
    </source>
</evidence>
<evidence type="ECO:0000256" key="5">
    <source>
        <dbReference type="ARBA" id="ARBA00036343"/>
    </source>
</evidence>
<accession>A0AA89BPE5</accession>
<dbReference type="FunFam" id="3.90.226.10:FF:000109">
    <property type="entry name" value="Enoyl-CoA hydratase, putative"/>
    <property type="match status" value="1"/>
</dbReference>
<evidence type="ECO:0000313" key="14">
    <source>
        <dbReference type="EMBL" id="KAK3089096.1"/>
    </source>
</evidence>
<comment type="catalytic activity">
    <reaction evidence="11">
        <text>(S)-methylmalonyl-CoA + H(+) = propanoyl-CoA + CO2</text>
        <dbReference type="Rhea" id="RHEA:61340"/>
        <dbReference type="ChEBI" id="CHEBI:15378"/>
        <dbReference type="ChEBI" id="CHEBI:16526"/>
        <dbReference type="ChEBI" id="CHEBI:57327"/>
        <dbReference type="ChEBI" id="CHEBI:57392"/>
        <dbReference type="EC" id="4.1.1.94"/>
    </reaction>
    <physiologicalReaction direction="left-to-right" evidence="11">
        <dbReference type="Rhea" id="RHEA:61341"/>
    </physiologicalReaction>
</comment>
<dbReference type="SUPFAM" id="SSF52096">
    <property type="entry name" value="ClpP/crotonase"/>
    <property type="match status" value="1"/>
</dbReference>
<comment type="function">
    <text evidence="12">Decarboxylates ethylmalonyl-CoA, a potentially toxic metabolite, to form butyryl-CoA, suggesting it might be involved in metabolite proofreading. Acts preferentially on (S)-ethylmalonyl-CoA but also has some activity on the (R)-isomer. Also has methylmalonyl-CoA decarboxylase activity at lower level.</text>
</comment>
<evidence type="ECO:0000256" key="9">
    <source>
        <dbReference type="ARBA" id="ARBA00042052"/>
    </source>
</evidence>
<dbReference type="GO" id="GO:0004492">
    <property type="term" value="F:methyl/ethyl malonyl-CoA decarboxylase activity"/>
    <property type="evidence" value="ECO:0007669"/>
    <property type="project" value="UniProtKB-EC"/>
</dbReference>
<sequence length="278" mass="30598">MRGLCTSVRLSNADRFRSTYDRFSLIRGGSIDLSKDEDSGIALITLNHTERKNAMSGKMMCDLADVVTELESWSSGKGVIVHGAGRTFCSGGDLNFVKQIFSHEEGLEMSEFMHNVMTRLYNLPLISVALLEGVAYGGGAEIATACDFRVMSDQAKLGFVQARMGVLTGWGGGTRLVGIVGRSNALKILTSAKVMESHECKRMGLVDEIFPEGGSSMALTQKWLQQYCVTDSSLIQSFKTVVANADRHLDVLMEERKLFSQTWSSDLHIQAMKQNIKH</sequence>
<evidence type="ECO:0000313" key="15">
    <source>
        <dbReference type="Proteomes" id="UP001186944"/>
    </source>
</evidence>
<keyword evidence="3" id="KW-0963">Cytoplasm</keyword>
<evidence type="ECO:0000256" key="7">
    <source>
        <dbReference type="ARBA" id="ARBA00038883"/>
    </source>
</evidence>
<dbReference type="InterPro" id="IPR001753">
    <property type="entry name" value="Enoyl-CoA_hydra/iso"/>
</dbReference>
<dbReference type="CDD" id="cd06558">
    <property type="entry name" value="crotonase-like"/>
    <property type="match status" value="1"/>
</dbReference>
<dbReference type="EC" id="4.1.1.94" evidence="7"/>
<evidence type="ECO:0000256" key="10">
    <source>
        <dbReference type="ARBA" id="ARBA00042182"/>
    </source>
</evidence>
<dbReference type="InterPro" id="IPR029045">
    <property type="entry name" value="ClpP/crotonase-like_dom_sf"/>
</dbReference>
<dbReference type="Proteomes" id="UP001186944">
    <property type="component" value="Unassembled WGS sequence"/>
</dbReference>
<comment type="similarity">
    <text evidence="2 13">Belongs to the enoyl-CoA hydratase/isomerase family.</text>
</comment>
<gene>
    <name evidence="14" type="ORF">FSP39_000721</name>
</gene>
<dbReference type="GO" id="GO:0005829">
    <property type="term" value="C:cytosol"/>
    <property type="evidence" value="ECO:0007669"/>
    <property type="project" value="UniProtKB-SubCell"/>
</dbReference>
<reference evidence="14" key="1">
    <citation type="submission" date="2019-08" db="EMBL/GenBank/DDBJ databases">
        <title>The improved chromosome-level genome for the pearl oyster Pinctada fucata martensii using PacBio sequencing and Hi-C.</title>
        <authorList>
            <person name="Zheng Z."/>
        </authorList>
    </citation>
    <scope>NUCLEOTIDE SEQUENCE</scope>
    <source>
        <strain evidence="14">ZZ-2019</strain>
        <tissue evidence="14">Adductor muscle</tissue>
    </source>
</reference>
<evidence type="ECO:0000256" key="13">
    <source>
        <dbReference type="RuleBase" id="RU003707"/>
    </source>
</evidence>
<dbReference type="PROSITE" id="PS00166">
    <property type="entry name" value="ENOYL_COA_HYDRATASE"/>
    <property type="match status" value="1"/>
</dbReference>
<dbReference type="PANTHER" id="PTHR11941">
    <property type="entry name" value="ENOYL-COA HYDRATASE-RELATED"/>
    <property type="match status" value="1"/>
</dbReference>
<evidence type="ECO:0000256" key="8">
    <source>
        <dbReference type="ARBA" id="ARBA00039903"/>
    </source>
</evidence>
<dbReference type="Pfam" id="PF00378">
    <property type="entry name" value="ECH_1"/>
    <property type="match status" value="1"/>
</dbReference>
<protein>
    <recommendedName>
        <fullName evidence="8">Ethylmalonyl-CoA decarboxylase</fullName>
        <ecNumber evidence="7">4.1.1.94</ecNumber>
    </recommendedName>
    <alternativeName>
        <fullName evidence="10">Enoyl-CoA hydratase domain-containing protein 1</fullName>
    </alternativeName>
    <alternativeName>
        <fullName evidence="9">Methylmalonyl-CoA decarboxylase</fullName>
    </alternativeName>
</protein>
<comment type="catalytic activity">
    <reaction evidence="6">
        <text>(2R)-ethylmalonyl-CoA + H(+) = butanoyl-CoA + CO2</text>
        <dbReference type="Rhea" id="RHEA:59540"/>
        <dbReference type="ChEBI" id="CHEBI:15378"/>
        <dbReference type="ChEBI" id="CHEBI:16526"/>
        <dbReference type="ChEBI" id="CHEBI:57371"/>
        <dbReference type="ChEBI" id="CHEBI:85316"/>
        <dbReference type="EC" id="4.1.1.94"/>
    </reaction>
    <physiologicalReaction direction="left-to-right" evidence="6">
        <dbReference type="Rhea" id="RHEA:59541"/>
    </physiologicalReaction>
</comment>
<dbReference type="AlphaFoldDB" id="A0AA89BPE5"/>
<dbReference type="PANTHER" id="PTHR11941:SF27">
    <property type="entry name" value="ETHYLMALONYL-COA DECARBOXYLASE"/>
    <property type="match status" value="1"/>
</dbReference>
<dbReference type="InterPro" id="IPR018376">
    <property type="entry name" value="Enoyl-CoA_hyd/isom_CS"/>
</dbReference>
<keyword evidence="4" id="KW-0456">Lyase</keyword>
<evidence type="ECO:0000256" key="1">
    <source>
        <dbReference type="ARBA" id="ARBA00004514"/>
    </source>
</evidence>
<organism evidence="14 15">
    <name type="scientific">Pinctada imbricata</name>
    <name type="common">Atlantic pearl-oyster</name>
    <name type="synonym">Pinctada martensii</name>
    <dbReference type="NCBI Taxonomy" id="66713"/>
    <lineage>
        <taxon>Eukaryota</taxon>
        <taxon>Metazoa</taxon>
        <taxon>Spiralia</taxon>
        <taxon>Lophotrochozoa</taxon>
        <taxon>Mollusca</taxon>
        <taxon>Bivalvia</taxon>
        <taxon>Autobranchia</taxon>
        <taxon>Pteriomorphia</taxon>
        <taxon>Pterioida</taxon>
        <taxon>Pterioidea</taxon>
        <taxon>Pteriidae</taxon>
        <taxon>Pinctada</taxon>
    </lineage>
</organism>
<evidence type="ECO:0000256" key="4">
    <source>
        <dbReference type="ARBA" id="ARBA00023239"/>
    </source>
</evidence>
<evidence type="ECO:0000256" key="2">
    <source>
        <dbReference type="ARBA" id="ARBA00005254"/>
    </source>
</evidence>
<evidence type="ECO:0000256" key="6">
    <source>
        <dbReference type="ARBA" id="ARBA00036541"/>
    </source>
</evidence>
<dbReference type="EMBL" id="VSWD01000010">
    <property type="protein sequence ID" value="KAK3089096.1"/>
    <property type="molecule type" value="Genomic_DNA"/>
</dbReference>